<protein>
    <submittedName>
        <fullName evidence="4">Uncharacterized protein LOC108046769</fullName>
    </submittedName>
</protein>
<dbReference type="Pfam" id="PF06477">
    <property type="entry name" value="DUF1091"/>
    <property type="match status" value="1"/>
</dbReference>
<dbReference type="AlphaFoldDB" id="A0A6P4F9L2"/>
<sequence>MRFVFILWTFIVLVSGDIVTRHTNIKCEINDKSLAEVKVCRLKVLGRGKIGANIHLKILRLPIKTVKIEYSVWKKLSGYHPFLFNITTDLCHYMKHPNPSNVFFYFYRALTPFINVNHTCPINVSMVRNSHDVILKDFVLDDKMFSIFTGLKGSFMFLIKLIANGGLGATINSYLDINVENPH</sequence>
<organism evidence="4">
    <name type="scientific">Drosophila rhopaloa</name>
    <name type="common">Fruit fly</name>
    <dbReference type="NCBI Taxonomy" id="1041015"/>
    <lineage>
        <taxon>Eukaryota</taxon>
        <taxon>Metazoa</taxon>
        <taxon>Ecdysozoa</taxon>
        <taxon>Arthropoda</taxon>
        <taxon>Hexapoda</taxon>
        <taxon>Insecta</taxon>
        <taxon>Pterygota</taxon>
        <taxon>Neoptera</taxon>
        <taxon>Endopterygota</taxon>
        <taxon>Diptera</taxon>
        <taxon>Brachycera</taxon>
        <taxon>Muscomorpha</taxon>
        <taxon>Ephydroidea</taxon>
        <taxon>Drosophilidae</taxon>
        <taxon>Drosophila</taxon>
        <taxon>Sophophora</taxon>
    </lineage>
</organism>
<reference evidence="4" key="2">
    <citation type="submission" date="2025-04" db="UniProtKB">
        <authorList>
            <consortium name="RefSeq"/>
        </authorList>
    </citation>
    <scope>IDENTIFICATION</scope>
</reference>
<name>A0A6P4F9L2_DRORH</name>
<gene>
    <name evidence="4" type="primary">LOC108046769</name>
    <name evidence="2" type="synonym">108046769</name>
</gene>
<dbReference type="GeneID" id="108046769"/>
<dbReference type="InterPro" id="IPR010512">
    <property type="entry name" value="DUF1091"/>
</dbReference>
<dbReference type="OrthoDB" id="7789165at2759"/>
<feature type="chain" id="PRO_5028020913" evidence="1">
    <location>
        <begin position="17"/>
        <end position="183"/>
    </location>
</feature>
<keyword evidence="3" id="KW-1185">Reference proteome</keyword>
<evidence type="ECO:0000313" key="3">
    <source>
        <dbReference type="Proteomes" id="UP001652680"/>
    </source>
</evidence>
<dbReference type="PANTHER" id="PTHR20898">
    <property type="entry name" value="DAEDALUS ON 3-RELATED-RELATED"/>
    <property type="match status" value="1"/>
</dbReference>
<feature type="signal peptide" evidence="1">
    <location>
        <begin position="1"/>
        <end position="16"/>
    </location>
</feature>
<reference evidence="3" key="1">
    <citation type="journal article" date="2021" name="Elife">
        <title>Highly contiguous assemblies of 101 drosophilid genomes.</title>
        <authorList>
            <person name="Kim B.Y."/>
            <person name="Wang J.R."/>
            <person name="Miller D.E."/>
            <person name="Barmina O."/>
            <person name="Delaney E."/>
            <person name="Thompson A."/>
            <person name="Comeault A.A."/>
            <person name="Peede D."/>
            <person name="D'Agostino E.R."/>
            <person name="Pelaez J."/>
            <person name="Aguilar J.M."/>
            <person name="Haji D."/>
            <person name="Matsunaga T."/>
            <person name="Armstrong E.E."/>
            <person name="Zych M."/>
            <person name="Ogawa Y."/>
            <person name="Stamenkovic-Radak M."/>
            <person name="Jelic M."/>
            <person name="Veselinovic M.S."/>
            <person name="Tanaskovic M."/>
            <person name="Eric P."/>
            <person name="Gao J.J."/>
            <person name="Katoh T.K."/>
            <person name="Toda M.J."/>
            <person name="Watabe H."/>
            <person name="Watada M."/>
            <person name="Davis J.S."/>
            <person name="Moyle L.C."/>
            <person name="Manoli G."/>
            <person name="Bertolini E."/>
            <person name="Kostal V."/>
            <person name="Hawley R.S."/>
            <person name="Takahashi A."/>
            <person name="Jones C.D."/>
            <person name="Price D.K."/>
            <person name="Whiteman N."/>
            <person name="Kopp A."/>
            <person name="Matute D.R."/>
            <person name="Petrov D.A."/>
        </authorList>
    </citation>
    <scope>NUCLEOTIDE SEQUENCE [LARGE SCALE GENOMIC DNA]</scope>
</reference>
<dbReference type="PANTHER" id="PTHR20898:SF0">
    <property type="entry name" value="DAEDALUS ON 3-RELATED"/>
    <property type="match status" value="1"/>
</dbReference>
<evidence type="ECO:0000313" key="2">
    <source>
        <dbReference type="EnsemblMetazoa" id="XP_016982136.1"/>
    </source>
</evidence>
<dbReference type="RefSeq" id="XP_016982136.1">
    <property type="nucleotide sequence ID" value="XM_017126647.1"/>
</dbReference>
<dbReference type="Proteomes" id="UP001652680">
    <property type="component" value="Unassembled WGS sequence"/>
</dbReference>
<proteinExistence type="predicted"/>
<dbReference type="EnsemblMetazoa" id="XM_017126647.1">
    <property type="protein sequence ID" value="XP_016982136.1"/>
    <property type="gene ID" value="LOC108046769"/>
</dbReference>
<keyword evidence="1" id="KW-0732">Signal</keyword>
<evidence type="ECO:0000313" key="4">
    <source>
        <dbReference type="RefSeq" id="XP_016982136.1"/>
    </source>
</evidence>
<accession>A0A6P4F9L2</accession>
<evidence type="ECO:0000256" key="1">
    <source>
        <dbReference type="SAM" id="SignalP"/>
    </source>
</evidence>
<reference evidence="2" key="3">
    <citation type="submission" date="2025-05" db="UniProtKB">
        <authorList>
            <consortium name="EnsemblMetazoa"/>
        </authorList>
    </citation>
    <scope>IDENTIFICATION</scope>
</reference>